<reference evidence="2 3" key="1">
    <citation type="submission" date="2019-09" db="EMBL/GenBank/DDBJ databases">
        <title>Draft genome sequence of the thermophilic Saccharopolyspora hirsuta VKM Ac-666T.</title>
        <authorList>
            <person name="Lobastova T.G."/>
            <person name="Fokina V."/>
            <person name="Bragin E.Y."/>
            <person name="Shtratnikova V.Y."/>
            <person name="Starodumova I.P."/>
            <person name="Tarlachkov S.V."/>
            <person name="Donova M.V."/>
        </authorList>
    </citation>
    <scope>NUCLEOTIDE SEQUENCE [LARGE SCALE GENOMIC DNA]</scope>
    <source>
        <strain evidence="2 3">VKM Ac-666</strain>
    </source>
</reference>
<name>A0A5M7BTN5_SACHI</name>
<evidence type="ECO:0000313" key="3">
    <source>
        <dbReference type="Proteomes" id="UP000323946"/>
    </source>
</evidence>
<dbReference type="EMBL" id="VWPH01000006">
    <property type="protein sequence ID" value="KAA5833586.1"/>
    <property type="molecule type" value="Genomic_DNA"/>
</dbReference>
<dbReference type="OrthoDB" id="3698748at2"/>
<accession>A0A5M7BTN5</accession>
<evidence type="ECO:0000313" key="2">
    <source>
        <dbReference type="EMBL" id="KAA5833586.1"/>
    </source>
</evidence>
<protein>
    <recommendedName>
        <fullName evidence="4">Secreted protein</fullName>
    </recommendedName>
</protein>
<dbReference type="AlphaFoldDB" id="A0A5M7BTN5"/>
<keyword evidence="3" id="KW-1185">Reference proteome</keyword>
<proteinExistence type="predicted"/>
<sequence length="100" mass="10523">MRTAKRVVAAAVLGLPLLLGAASPALAADGRGPVRPPKASEILKQVQSQDAQNHTVQNNINVSPITQINNGKGEQNALAWTQQSNTNDTEQDEAAVQDEA</sequence>
<evidence type="ECO:0008006" key="4">
    <source>
        <dbReference type="Google" id="ProtNLM"/>
    </source>
</evidence>
<keyword evidence="1" id="KW-0732">Signal</keyword>
<dbReference type="Proteomes" id="UP000323946">
    <property type="component" value="Unassembled WGS sequence"/>
</dbReference>
<feature type="signal peptide" evidence="1">
    <location>
        <begin position="1"/>
        <end position="27"/>
    </location>
</feature>
<organism evidence="2 3">
    <name type="scientific">Saccharopolyspora hirsuta</name>
    <dbReference type="NCBI Taxonomy" id="1837"/>
    <lineage>
        <taxon>Bacteria</taxon>
        <taxon>Bacillati</taxon>
        <taxon>Actinomycetota</taxon>
        <taxon>Actinomycetes</taxon>
        <taxon>Pseudonocardiales</taxon>
        <taxon>Pseudonocardiaceae</taxon>
        <taxon>Saccharopolyspora</taxon>
    </lineage>
</organism>
<comment type="caution">
    <text evidence="2">The sequence shown here is derived from an EMBL/GenBank/DDBJ whole genome shotgun (WGS) entry which is preliminary data.</text>
</comment>
<dbReference type="RefSeq" id="WP_150067273.1">
    <property type="nucleotide sequence ID" value="NZ_JBEPDJ010000008.1"/>
</dbReference>
<gene>
    <name evidence="2" type="ORF">F1721_15045</name>
</gene>
<feature type="chain" id="PRO_5024305842" description="Secreted protein" evidence="1">
    <location>
        <begin position="28"/>
        <end position="100"/>
    </location>
</feature>
<evidence type="ECO:0000256" key="1">
    <source>
        <dbReference type="SAM" id="SignalP"/>
    </source>
</evidence>